<evidence type="ECO:0000313" key="4">
    <source>
        <dbReference type="EMBL" id="SIT17318.1"/>
    </source>
</evidence>
<dbReference type="InterPro" id="IPR003836">
    <property type="entry name" value="Glucokinase"/>
</dbReference>
<dbReference type="RefSeq" id="WP_076451198.1">
    <property type="nucleotide sequence ID" value="NZ_FTOQ01000026.1"/>
</dbReference>
<name>A0A1N7Q387_9RHOB</name>
<dbReference type="InterPro" id="IPR050201">
    <property type="entry name" value="Bacterial_glucokinase"/>
</dbReference>
<dbReference type="OrthoDB" id="9800595at2"/>
<dbReference type="GO" id="GO:0004340">
    <property type="term" value="F:glucokinase activity"/>
    <property type="evidence" value="ECO:0007669"/>
    <property type="project" value="InterPro"/>
</dbReference>
<dbReference type="Gene3D" id="3.40.367.20">
    <property type="match status" value="1"/>
</dbReference>
<accession>A0A1N7Q387</accession>
<evidence type="ECO:0000256" key="1">
    <source>
        <dbReference type="ARBA" id="ARBA00022679"/>
    </source>
</evidence>
<dbReference type="AlphaFoldDB" id="A0A1N7Q387"/>
<keyword evidence="2 4" id="KW-0418">Kinase</keyword>
<dbReference type="PANTHER" id="PTHR47690">
    <property type="entry name" value="GLUCOKINASE"/>
    <property type="match status" value="1"/>
</dbReference>
<keyword evidence="5" id="KW-1185">Reference proteome</keyword>
<dbReference type="Proteomes" id="UP000186684">
    <property type="component" value="Unassembled WGS sequence"/>
</dbReference>
<organism evidence="4 5">
    <name type="scientific">Roseivivax lentus</name>
    <dbReference type="NCBI Taxonomy" id="633194"/>
    <lineage>
        <taxon>Bacteria</taxon>
        <taxon>Pseudomonadati</taxon>
        <taxon>Pseudomonadota</taxon>
        <taxon>Alphaproteobacteria</taxon>
        <taxon>Rhodobacterales</taxon>
        <taxon>Roseobacteraceae</taxon>
        <taxon>Roseivivax</taxon>
    </lineage>
</organism>
<dbReference type="Pfam" id="PF02685">
    <property type="entry name" value="Glucokinase"/>
    <property type="match status" value="1"/>
</dbReference>
<dbReference type="GO" id="GO:0005536">
    <property type="term" value="F:D-glucose binding"/>
    <property type="evidence" value="ECO:0007669"/>
    <property type="project" value="InterPro"/>
</dbReference>
<dbReference type="PANTHER" id="PTHR47690:SF1">
    <property type="entry name" value="GLUCOKINASE"/>
    <property type="match status" value="1"/>
</dbReference>
<reference evidence="5" key="1">
    <citation type="submission" date="2017-01" db="EMBL/GenBank/DDBJ databases">
        <authorList>
            <person name="Varghese N."/>
            <person name="Submissions S."/>
        </authorList>
    </citation>
    <scope>NUCLEOTIDE SEQUENCE [LARGE SCALE GENOMIC DNA]</scope>
    <source>
        <strain evidence="5">DSM 29430</strain>
    </source>
</reference>
<gene>
    <name evidence="4" type="ORF">SAMN05421759_12613</name>
</gene>
<dbReference type="Gene3D" id="3.30.420.40">
    <property type="match status" value="1"/>
</dbReference>
<comment type="similarity">
    <text evidence="3">Belongs to the bacterial glucokinase family.</text>
</comment>
<dbReference type="GO" id="GO:0006096">
    <property type="term" value="P:glycolytic process"/>
    <property type="evidence" value="ECO:0007669"/>
    <property type="project" value="InterPro"/>
</dbReference>
<dbReference type="GO" id="GO:0005524">
    <property type="term" value="F:ATP binding"/>
    <property type="evidence" value="ECO:0007669"/>
    <property type="project" value="InterPro"/>
</dbReference>
<evidence type="ECO:0000256" key="3">
    <source>
        <dbReference type="RuleBase" id="RU004046"/>
    </source>
</evidence>
<dbReference type="SUPFAM" id="SSF53067">
    <property type="entry name" value="Actin-like ATPase domain"/>
    <property type="match status" value="1"/>
</dbReference>
<proteinExistence type="inferred from homology"/>
<keyword evidence="1" id="KW-0808">Transferase</keyword>
<protein>
    <submittedName>
        <fullName evidence="4">Glucokinase</fullName>
    </submittedName>
</protein>
<dbReference type="InterPro" id="IPR043129">
    <property type="entry name" value="ATPase_NBD"/>
</dbReference>
<sequence>MSEPHSPPAHLAVVADIGGTNTRVALARDGTVDRDTIRRYRNAENDSLETVLTDYLGQQNATPDAACVAMAGPVRDGVGKLTNLDWRVDKRAVAQASGATTVAILNDLQAQGHALDALTPDVLTPVLPGQPASPQAAKLVVGVGTGLNAAPVYRLGGQTLVPPSETGHVSLKARDAGELRLRDWVARKHDMPGFEDVLSGRGFERIYAFLCDEDGAGAPMSASEIMAAQDEDDRARRAIALFTRLLGAYVGDLTLITLPFGGIYLCGGVTQHFGPHLASATFTEAFCDKGRFSEFMRQFPVHILTDDYAALTGCACHLTELHHLGA</sequence>
<dbReference type="CDD" id="cd24008">
    <property type="entry name" value="ASKHA_NBD_GLK"/>
    <property type="match status" value="1"/>
</dbReference>
<evidence type="ECO:0000313" key="5">
    <source>
        <dbReference type="Proteomes" id="UP000186684"/>
    </source>
</evidence>
<dbReference type="EMBL" id="FTOQ01000026">
    <property type="protein sequence ID" value="SIT17318.1"/>
    <property type="molecule type" value="Genomic_DNA"/>
</dbReference>
<evidence type="ECO:0000256" key="2">
    <source>
        <dbReference type="ARBA" id="ARBA00022777"/>
    </source>
</evidence>
<dbReference type="STRING" id="633194.SAMN05421759_12613"/>
<dbReference type="GO" id="GO:0005829">
    <property type="term" value="C:cytosol"/>
    <property type="evidence" value="ECO:0007669"/>
    <property type="project" value="TreeGrafter"/>
</dbReference>